<reference evidence="1" key="1">
    <citation type="journal article" date="2023" name="Antonie Van Leeuwenhoek">
        <title>Mesoterricola silvestris gen. nov., sp. nov., Mesoterricola sediminis sp. nov., Geothrix oryzae sp. nov., Geothrix edaphica sp. nov., Geothrix rubra sp. nov., and Geothrix limicola sp. nov., six novel members of Acidobacteriota isolated from soils.</title>
        <authorList>
            <person name="Itoh H."/>
            <person name="Sugisawa Y."/>
            <person name="Mise K."/>
            <person name="Xu Z."/>
            <person name="Kuniyasu M."/>
            <person name="Ushijima N."/>
            <person name="Kawano K."/>
            <person name="Kobayashi E."/>
            <person name="Shiratori Y."/>
            <person name="Masuda Y."/>
            <person name="Senoo K."/>
        </authorList>
    </citation>
    <scope>NUCLEOTIDE SEQUENCE</scope>
    <source>
        <strain evidence="1">Red802</strain>
    </source>
</reference>
<dbReference type="Pfam" id="PF17263">
    <property type="entry name" value="DUF5329"/>
    <property type="match status" value="1"/>
</dbReference>
<evidence type="ECO:0000313" key="2">
    <source>
        <dbReference type="Proteomes" id="UP001165044"/>
    </source>
</evidence>
<sequence>MGMIPVLLLAAPAPTPEAQKIEALIQAVAALEGAVFIRNGTEHTPKEAADHLRLKWRNAGRRVKTAPDFIQYCATGSSLSGRPYEIRLKDGRTVLARDWLWTELKRMEAKP</sequence>
<organism evidence="1 2">
    <name type="scientific">Geothrix edaphica</name>
    <dbReference type="NCBI Taxonomy" id="2927976"/>
    <lineage>
        <taxon>Bacteria</taxon>
        <taxon>Pseudomonadati</taxon>
        <taxon>Acidobacteriota</taxon>
        <taxon>Holophagae</taxon>
        <taxon>Holophagales</taxon>
        <taxon>Holophagaceae</taxon>
        <taxon>Geothrix</taxon>
    </lineage>
</organism>
<gene>
    <name evidence="1" type="ORF">GETHED_16500</name>
</gene>
<dbReference type="EMBL" id="BSDC01000002">
    <property type="protein sequence ID" value="GLH67286.1"/>
    <property type="molecule type" value="Genomic_DNA"/>
</dbReference>
<proteinExistence type="predicted"/>
<evidence type="ECO:0008006" key="3">
    <source>
        <dbReference type="Google" id="ProtNLM"/>
    </source>
</evidence>
<name>A0ABQ5PZ01_9BACT</name>
<protein>
    <recommendedName>
        <fullName evidence="3">DUF5329 domain-containing protein</fullName>
    </recommendedName>
</protein>
<dbReference type="InterPro" id="IPR035242">
    <property type="entry name" value="DUF5329"/>
</dbReference>
<comment type="caution">
    <text evidence="1">The sequence shown here is derived from an EMBL/GenBank/DDBJ whole genome shotgun (WGS) entry which is preliminary data.</text>
</comment>
<evidence type="ECO:0000313" key="1">
    <source>
        <dbReference type="EMBL" id="GLH67286.1"/>
    </source>
</evidence>
<keyword evidence="2" id="KW-1185">Reference proteome</keyword>
<dbReference type="Proteomes" id="UP001165044">
    <property type="component" value="Unassembled WGS sequence"/>
</dbReference>
<accession>A0ABQ5PZ01</accession>